<dbReference type="Proteomes" id="UP000034883">
    <property type="component" value="Chromosome"/>
</dbReference>
<feature type="domain" description="Macro" evidence="1">
    <location>
        <begin position="1"/>
        <end position="78"/>
    </location>
</feature>
<reference evidence="2 3" key="1">
    <citation type="submission" date="2015-03" db="EMBL/GenBank/DDBJ databases">
        <title>Genome assembly of Sandaracinus amylolyticus DSM 53668.</title>
        <authorList>
            <person name="Sharma G."/>
            <person name="Subramanian S."/>
        </authorList>
    </citation>
    <scope>NUCLEOTIDE SEQUENCE [LARGE SCALE GENOMIC DNA]</scope>
    <source>
        <strain evidence="2 3">DSM 53668</strain>
    </source>
</reference>
<keyword evidence="3" id="KW-1185">Reference proteome</keyword>
<gene>
    <name evidence="2" type="ORF">DB32_003928</name>
</gene>
<evidence type="ECO:0000313" key="2">
    <source>
        <dbReference type="EMBL" id="AKF06779.1"/>
    </source>
</evidence>
<organism evidence="2 3">
    <name type="scientific">Sandaracinus amylolyticus</name>
    <dbReference type="NCBI Taxonomy" id="927083"/>
    <lineage>
        <taxon>Bacteria</taxon>
        <taxon>Pseudomonadati</taxon>
        <taxon>Myxococcota</taxon>
        <taxon>Polyangia</taxon>
        <taxon>Polyangiales</taxon>
        <taxon>Sandaracinaceae</taxon>
        <taxon>Sandaracinus</taxon>
    </lineage>
</organism>
<dbReference type="Pfam" id="PF01661">
    <property type="entry name" value="Macro"/>
    <property type="match status" value="1"/>
</dbReference>
<dbReference type="InterPro" id="IPR002589">
    <property type="entry name" value="Macro_dom"/>
</dbReference>
<sequence length="78" mass="8433">MRLASAFRSSLVLAEQHALRSIALPAISCGVYGYPSPEAANVAASVVRERAWALDEIRVVLFDEATRSAFEEALRSPA</sequence>
<accession>A0A0F6SFE0</accession>
<proteinExistence type="predicted"/>
<dbReference type="KEGG" id="samy:DB32_003928"/>
<dbReference type="InterPro" id="IPR043472">
    <property type="entry name" value="Macro_dom-like"/>
</dbReference>
<dbReference type="PROSITE" id="PS51154">
    <property type="entry name" value="MACRO"/>
    <property type="match status" value="1"/>
</dbReference>
<dbReference type="EMBL" id="CP011125">
    <property type="protein sequence ID" value="AKF06779.1"/>
    <property type="molecule type" value="Genomic_DNA"/>
</dbReference>
<evidence type="ECO:0000259" key="1">
    <source>
        <dbReference type="PROSITE" id="PS51154"/>
    </source>
</evidence>
<dbReference type="PANTHER" id="PTHR11106">
    <property type="entry name" value="GANGLIOSIDE INDUCED DIFFERENTIATION ASSOCIATED PROTEIN 2-RELATED"/>
    <property type="match status" value="1"/>
</dbReference>
<evidence type="ECO:0000313" key="3">
    <source>
        <dbReference type="Proteomes" id="UP000034883"/>
    </source>
</evidence>
<protein>
    <submittedName>
        <fullName evidence="2">Putative ADP-ribose binding module</fullName>
    </submittedName>
</protein>
<dbReference type="PANTHER" id="PTHR11106:SF27">
    <property type="entry name" value="MACRO DOMAIN-CONTAINING PROTEIN"/>
    <property type="match status" value="1"/>
</dbReference>
<name>A0A0F6SFE0_9BACT</name>
<dbReference type="Gene3D" id="3.40.220.10">
    <property type="entry name" value="Leucine Aminopeptidase, subunit E, domain 1"/>
    <property type="match status" value="1"/>
</dbReference>
<dbReference type="AlphaFoldDB" id="A0A0F6SFE0"/>
<dbReference type="SUPFAM" id="SSF52949">
    <property type="entry name" value="Macro domain-like"/>
    <property type="match status" value="1"/>
</dbReference>